<name>A0A8J2TYV2_9MICO</name>
<dbReference type="PANTHER" id="PTHR31862">
    <property type="entry name" value="UPF0261 DOMAIN PROTEIN (AFU_ORTHOLOGUE AFUA_1G10120)"/>
    <property type="match status" value="1"/>
</dbReference>
<feature type="domain" description="TIM-barrel" evidence="1">
    <location>
        <begin position="2"/>
        <end position="165"/>
    </location>
</feature>
<dbReference type="PANTHER" id="PTHR31862:SF1">
    <property type="entry name" value="UPF0261 DOMAIN PROTEIN (AFU_ORTHOLOGUE AFUA_1G10120)"/>
    <property type="match status" value="1"/>
</dbReference>
<evidence type="ECO:0000313" key="2">
    <source>
        <dbReference type="EMBL" id="GGA18553.1"/>
    </source>
</evidence>
<reference evidence="2" key="1">
    <citation type="journal article" date="2014" name="Int. J. Syst. Evol. Microbiol.">
        <title>Complete genome sequence of Corynebacterium casei LMG S-19264T (=DSM 44701T), isolated from a smear-ripened cheese.</title>
        <authorList>
            <consortium name="US DOE Joint Genome Institute (JGI-PGF)"/>
            <person name="Walter F."/>
            <person name="Albersmeier A."/>
            <person name="Kalinowski J."/>
            <person name="Ruckert C."/>
        </authorList>
    </citation>
    <scope>NUCLEOTIDE SEQUENCE</scope>
    <source>
        <strain evidence="2">CGMCC 1.12785</strain>
    </source>
</reference>
<dbReference type="InterPro" id="IPR051353">
    <property type="entry name" value="Tobamovirus_resist_UPF0261"/>
</dbReference>
<evidence type="ECO:0000313" key="3">
    <source>
        <dbReference type="Proteomes" id="UP000616114"/>
    </source>
</evidence>
<gene>
    <name evidence="2" type="ORF">GCM10011333_22020</name>
</gene>
<dbReference type="AlphaFoldDB" id="A0A8J2TYV2"/>
<dbReference type="Pfam" id="PF09370">
    <property type="entry name" value="PEP_hydrolase"/>
    <property type="match status" value="1"/>
</dbReference>
<protein>
    <recommendedName>
        <fullName evidence="1">TIM-barrel domain-containing protein</fullName>
    </recommendedName>
</protein>
<dbReference type="InterPro" id="IPR013785">
    <property type="entry name" value="Aldolase_TIM"/>
</dbReference>
<dbReference type="EMBL" id="BMFY01000009">
    <property type="protein sequence ID" value="GGA18553.1"/>
    <property type="molecule type" value="Genomic_DNA"/>
</dbReference>
<organism evidence="2 3">
    <name type="scientific">Sediminivirga luteola</name>
    <dbReference type="NCBI Taxonomy" id="1774748"/>
    <lineage>
        <taxon>Bacteria</taxon>
        <taxon>Bacillati</taxon>
        <taxon>Actinomycetota</taxon>
        <taxon>Actinomycetes</taxon>
        <taxon>Micrococcales</taxon>
        <taxon>Brevibacteriaceae</taxon>
        <taxon>Sediminivirga</taxon>
    </lineage>
</organism>
<accession>A0A8J2TYV2</accession>
<reference evidence="2" key="2">
    <citation type="submission" date="2020-09" db="EMBL/GenBank/DDBJ databases">
        <authorList>
            <person name="Sun Q."/>
            <person name="Zhou Y."/>
        </authorList>
    </citation>
    <scope>NUCLEOTIDE SEQUENCE</scope>
    <source>
        <strain evidence="2">CGMCC 1.12785</strain>
    </source>
</reference>
<evidence type="ECO:0000259" key="1">
    <source>
        <dbReference type="Pfam" id="PF09370"/>
    </source>
</evidence>
<dbReference type="Proteomes" id="UP000616114">
    <property type="component" value="Unassembled WGS sequence"/>
</dbReference>
<dbReference type="GO" id="GO:0003824">
    <property type="term" value="F:catalytic activity"/>
    <property type="evidence" value="ECO:0007669"/>
    <property type="project" value="InterPro"/>
</dbReference>
<dbReference type="InterPro" id="IPR009215">
    <property type="entry name" value="TIM-br_IGPS-like"/>
</dbReference>
<proteinExistence type="predicted"/>
<dbReference type="Gene3D" id="3.20.20.70">
    <property type="entry name" value="Aldolase class I"/>
    <property type="match status" value="1"/>
</dbReference>
<keyword evidence="3" id="KW-1185">Reference proteome</keyword>
<comment type="caution">
    <text evidence="2">The sequence shown here is derived from an EMBL/GenBank/DDBJ whole genome shotgun (WGS) entry which is preliminary data.</text>
</comment>
<dbReference type="InterPro" id="IPR015813">
    <property type="entry name" value="Pyrv/PenolPyrv_kinase-like_dom"/>
</dbReference>
<dbReference type="SUPFAM" id="SSF51621">
    <property type="entry name" value="Phosphoenolpyruvate/pyruvate domain"/>
    <property type="match status" value="1"/>
</dbReference>
<sequence length="203" mass="21433">MVATVCGNDRMTGVDRMLDLLTEEGAVGVLNAPTVGLLEGTVRAVLEAEGLGRSSEMELLRSARERGLEAWAYVFDASWARVAVEAGATALVIHLGITGYGTGDLRQQARRACEIAAEAPSGMPVLLHGGDLTSPERFTALYSELRPLVPGPLPCGFFGASAFEAAADPSAAVRSWRRATAMTTTHTRIASMEMGGCTGDQHR</sequence>